<keyword evidence="16 19" id="KW-0961">Cell wall biogenesis/degradation</keyword>
<keyword evidence="13 19" id="KW-0573">Peptidoglycan synthesis</keyword>
<evidence type="ECO:0000259" key="20">
    <source>
        <dbReference type="PROSITE" id="PS51387"/>
    </source>
</evidence>
<dbReference type="InterPro" id="IPR036318">
    <property type="entry name" value="FAD-bd_PCMH-like_sf"/>
</dbReference>
<evidence type="ECO:0000256" key="18">
    <source>
        <dbReference type="ARBA" id="ARBA00048914"/>
    </source>
</evidence>
<evidence type="ECO:0000256" key="12">
    <source>
        <dbReference type="ARBA" id="ARBA00022960"/>
    </source>
</evidence>
<evidence type="ECO:0000313" key="22">
    <source>
        <dbReference type="Proteomes" id="UP000191135"/>
    </source>
</evidence>
<keyword evidence="7 19" id="KW-0963">Cytoplasm</keyword>
<feature type="active site" evidence="19">
    <location>
        <position position="164"/>
    </location>
</feature>
<dbReference type="InterPro" id="IPR016167">
    <property type="entry name" value="FAD-bd_PCMH_sub1"/>
</dbReference>
<comment type="function">
    <text evidence="2 19">Cell wall formation.</text>
</comment>
<feature type="active site" evidence="19">
    <location>
        <position position="324"/>
    </location>
</feature>
<reference evidence="21 22" key="1">
    <citation type="submission" date="2017-03" db="EMBL/GenBank/DDBJ databases">
        <title>Foreign affairs: Plasmid Transfer between Roseobacters and Rhizobia.</title>
        <authorList>
            <person name="Bartling P."/>
            <person name="Bunk B."/>
            <person name="Overmann J."/>
            <person name="Brinkmann H."/>
            <person name="Petersen J."/>
        </authorList>
    </citation>
    <scope>NUCLEOTIDE SEQUENCE [LARGE SCALE GENOMIC DNA]</scope>
    <source>
        <strain evidence="21 22">MACL11</strain>
    </source>
</reference>
<keyword evidence="9 19" id="KW-0285">Flavoprotein</keyword>
<evidence type="ECO:0000256" key="15">
    <source>
        <dbReference type="ARBA" id="ARBA00023306"/>
    </source>
</evidence>
<protein>
    <recommendedName>
        <fullName evidence="6 19">UDP-N-acetylenolpyruvoylglucosamine reductase</fullName>
        <ecNumber evidence="5 19">1.3.1.98</ecNumber>
    </recommendedName>
    <alternativeName>
        <fullName evidence="17 19">UDP-N-acetylmuramate dehydrogenase</fullName>
    </alternativeName>
</protein>
<evidence type="ECO:0000256" key="4">
    <source>
        <dbReference type="ARBA" id="ARBA00004752"/>
    </source>
</evidence>
<keyword evidence="15 19" id="KW-0131">Cell cycle</keyword>
<dbReference type="InterPro" id="IPR006094">
    <property type="entry name" value="Oxid_FAD_bind_N"/>
</dbReference>
<name>A0A1U9Z3Y8_9HYPH</name>
<keyword evidence="12 19" id="KW-0133">Cell shape</keyword>
<dbReference type="GO" id="GO:0051301">
    <property type="term" value="P:cell division"/>
    <property type="evidence" value="ECO:0007669"/>
    <property type="project" value="UniProtKB-KW"/>
</dbReference>
<organism evidence="21 22">
    <name type="scientific">Martelella mediterranea DSM 17316</name>
    <dbReference type="NCBI Taxonomy" id="1122214"/>
    <lineage>
        <taxon>Bacteria</taxon>
        <taxon>Pseudomonadati</taxon>
        <taxon>Pseudomonadota</taxon>
        <taxon>Alphaproteobacteria</taxon>
        <taxon>Hyphomicrobiales</taxon>
        <taxon>Aurantimonadaceae</taxon>
        <taxon>Martelella</taxon>
    </lineage>
</organism>
<dbReference type="GO" id="GO:0005829">
    <property type="term" value="C:cytosol"/>
    <property type="evidence" value="ECO:0007669"/>
    <property type="project" value="TreeGrafter"/>
</dbReference>
<gene>
    <name evidence="19 21" type="primary">murB</name>
    <name evidence="21" type="ORF">Mame_03082</name>
</gene>
<dbReference type="STRING" id="1122214.Mame_03082"/>
<dbReference type="UniPathway" id="UPA00219"/>
<dbReference type="EC" id="1.3.1.98" evidence="5 19"/>
<comment type="pathway">
    <text evidence="4 19">Cell wall biogenesis; peptidoglycan biosynthesis.</text>
</comment>
<evidence type="ECO:0000256" key="5">
    <source>
        <dbReference type="ARBA" id="ARBA00012518"/>
    </source>
</evidence>
<keyword evidence="22" id="KW-1185">Reference proteome</keyword>
<evidence type="ECO:0000256" key="16">
    <source>
        <dbReference type="ARBA" id="ARBA00023316"/>
    </source>
</evidence>
<dbReference type="eggNOG" id="COG0812">
    <property type="taxonomic scope" value="Bacteria"/>
</dbReference>
<dbReference type="Pfam" id="PF01565">
    <property type="entry name" value="FAD_binding_4"/>
    <property type="match status" value="1"/>
</dbReference>
<dbReference type="Gene3D" id="3.30.465.10">
    <property type="match status" value="1"/>
</dbReference>
<feature type="domain" description="FAD-binding PCMH-type" evidence="20">
    <location>
        <begin position="17"/>
        <end position="187"/>
    </location>
</feature>
<sequence>MDMISDFDLTGSNTFGLKSSARRAVIVDDPEMLPALAHESAASGLPLRILGGGSNVVLNERLEAIVALMRIGGRQVVRRTESETIVTAGAGENWHDFVSWTVAEGVPGLENLAGIPGTVGAAPIQNIGAYGAQLSDFFLSLEAFDLKDGVVRTFDAAACRFAYRQSHFKAEPGRHVILSVTLALPTVWRAKRDYAGLDLLPEQASAQEVLDHVVALRASKLPDWRTLGNAGSFFHNPVVSAEKAAEIAGAPRYPQPDGTVKLSAGWLIEQCGLKGFRLGPAGTYARHALVLVNHGGATSTDIAALANHTRDKVRERFGVELVQEPIAF</sequence>
<evidence type="ECO:0000256" key="19">
    <source>
        <dbReference type="HAMAP-Rule" id="MF_00037"/>
    </source>
</evidence>
<evidence type="ECO:0000256" key="3">
    <source>
        <dbReference type="ARBA" id="ARBA00004496"/>
    </source>
</evidence>
<evidence type="ECO:0000256" key="8">
    <source>
        <dbReference type="ARBA" id="ARBA00022618"/>
    </source>
</evidence>
<dbReference type="PROSITE" id="PS51387">
    <property type="entry name" value="FAD_PCMH"/>
    <property type="match status" value="1"/>
</dbReference>
<keyword evidence="11 19" id="KW-0521">NADP</keyword>
<comment type="cofactor">
    <cofactor evidence="1 19">
        <name>FAD</name>
        <dbReference type="ChEBI" id="CHEBI:57692"/>
    </cofactor>
</comment>
<evidence type="ECO:0000256" key="1">
    <source>
        <dbReference type="ARBA" id="ARBA00001974"/>
    </source>
</evidence>
<dbReference type="GO" id="GO:0008762">
    <property type="term" value="F:UDP-N-acetylmuramate dehydrogenase activity"/>
    <property type="evidence" value="ECO:0007669"/>
    <property type="project" value="UniProtKB-UniRule"/>
</dbReference>
<dbReference type="InterPro" id="IPR011601">
    <property type="entry name" value="MurB_C"/>
</dbReference>
<dbReference type="AlphaFoldDB" id="A0A1U9Z3Y8"/>
<dbReference type="Proteomes" id="UP000191135">
    <property type="component" value="Chromosome"/>
</dbReference>
<dbReference type="InterPro" id="IPR036635">
    <property type="entry name" value="MurB_C_sf"/>
</dbReference>
<keyword evidence="14 19" id="KW-0560">Oxidoreductase</keyword>
<dbReference type="Gene3D" id="3.90.78.10">
    <property type="entry name" value="UDP-N-acetylenolpyruvoylglucosamine reductase, C-terminal domain"/>
    <property type="match status" value="1"/>
</dbReference>
<accession>A0A1U9Z3Y8</accession>
<dbReference type="Gene3D" id="3.30.43.10">
    <property type="entry name" value="Uridine Diphospho-n-acetylenolpyruvylglucosamine Reductase, domain 2"/>
    <property type="match status" value="1"/>
</dbReference>
<evidence type="ECO:0000256" key="11">
    <source>
        <dbReference type="ARBA" id="ARBA00022857"/>
    </source>
</evidence>
<keyword evidence="8 19" id="KW-0132">Cell division</keyword>
<dbReference type="HAMAP" id="MF_00037">
    <property type="entry name" value="MurB"/>
    <property type="match status" value="1"/>
</dbReference>
<dbReference type="GO" id="GO:0071949">
    <property type="term" value="F:FAD binding"/>
    <property type="evidence" value="ECO:0007669"/>
    <property type="project" value="InterPro"/>
</dbReference>
<evidence type="ECO:0000256" key="7">
    <source>
        <dbReference type="ARBA" id="ARBA00022490"/>
    </source>
</evidence>
<evidence type="ECO:0000256" key="17">
    <source>
        <dbReference type="ARBA" id="ARBA00031026"/>
    </source>
</evidence>
<comment type="similarity">
    <text evidence="19">Belongs to the MurB family.</text>
</comment>
<evidence type="ECO:0000256" key="13">
    <source>
        <dbReference type="ARBA" id="ARBA00022984"/>
    </source>
</evidence>
<evidence type="ECO:0000256" key="2">
    <source>
        <dbReference type="ARBA" id="ARBA00003921"/>
    </source>
</evidence>
<dbReference type="Pfam" id="PF02873">
    <property type="entry name" value="MurB_C"/>
    <property type="match status" value="1"/>
</dbReference>
<dbReference type="NCBIfam" id="TIGR00179">
    <property type="entry name" value="murB"/>
    <property type="match status" value="1"/>
</dbReference>
<evidence type="ECO:0000256" key="10">
    <source>
        <dbReference type="ARBA" id="ARBA00022827"/>
    </source>
</evidence>
<dbReference type="GO" id="GO:0071555">
    <property type="term" value="P:cell wall organization"/>
    <property type="evidence" value="ECO:0007669"/>
    <property type="project" value="UniProtKB-KW"/>
</dbReference>
<dbReference type="PANTHER" id="PTHR21071">
    <property type="entry name" value="UDP-N-ACETYLENOLPYRUVOYLGLUCOSAMINE REDUCTASE"/>
    <property type="match status" value="1"/>
</dbReference>
<keyword evidence="10 19" id="KW-0274">FAD</keyword>
<dbReference type="InterPro" id="IPR016166">
    <property type="entry name" value="FAD-bd_PCMH"/>
</dbReference>
<dbReference type="InterPro" id="IPR003170">
    <property type="entry name" value="MurB"/>
</dbReference>
<comment type="subcellular location">
    <subcellularLocation>
        <location evidence="3 19">Cytoplasm</location>
    </subcellularLocation>
</comment>
<comment type="catalytic activity">
    <reaction evidence="18 19">
        <text>UDP-N-acetyl-alpha-D-muramate + NADP(+) = UDP-N-acetyl-3-O-(1-carboxyvinyl)-alpha-D-glucosamine + NADPH + H(+)</text>
        <dbReference type="Rhea" id="RHEA:12248"/>
        <dbReference type="ChEBI" id="CHEBI:15378"/>
        <dbReference type="ChEBI" id="CHEBI:57783"/>
        <dbReference type="ChEBI" id="CHEBI:58349"/>
        <dbReference type="ChEBI" id="CHEBI:68483"/>
        <dbReference type="ChEBI" id="CHEBI:70757"/>
        <dbReference type="EC" id="1.3.1.98"/>
    </reaction>
</comment>
<dbReference type="KEGG" id="mmed:Mame_03082"/>
<dbReference type="InterPro" id="IPR016169">
    <property type="entry name" value="FAD-bd_PCMH_sub2"/>
</dbReference>
<evidence type="ECO:0000256" key="14">
    <source>
        <dbReference type="ARBA" id="ARBA00023002"/>
    </source>
</evidence>
<proteinExistence type="inferred from homology"/>
<dbReference type="RefSeq" id="WP_018065970.1">
    <property type="nucleotide sequence ID" value="NZ_AQWH01000018.1"/>
</dbReference>
<dbReference type="GO" id="GO:0008360">
    <property type="term" value="P:regulation of cell shape"/>
    <property type="evidence" value="ECO:0007669"/>
    <property type="project" value="UniProtKB-KW"/>
</dbReference>
<dbReference type="NCBIfam" id="NF010478">
    <property type="entry name" value="PRK13903.1"/>
    <property type="match status" value="1"/>
</dbReference>
<dbReference type="PANTHER" id="PTHR21071:SF4">
    <property type="entry name" value="UDP-N-ACETYLENOLPYRUVOYLGLUCOSAMINE REDUCTASE"/>
    <property type="match status" value="1"/>
</dbReference>
<dbReference type="NCBIfam" id="NF000755">
    <property type="entry name" value="PRK00046.1"/>
    <property type="match status" value="1"/>
</dbReference>
<evidence type="ECO:0000256" key="6">
    <source>
        <dbReference type="ARBA" id="ARBA00015188"/>
    </source>
</evidence>
<dbReference type="EMBL" id="CP020330">
    <property type="protein sequence ID" value="AQZ52401.1"/>
    <property type="molecule type" value="Genomic_DNA"/>
</dbReference>
<dbReference type="SUPFAM" id="SSF56176">
    <property type="entry name" value="FAD-binding/transporter-associated domain-like"/>
    <property type="match status" value="1"/>
</dbReference>
<dbReference type="SUPFAM" id="SSF56194">
    <property type="entry name" value="Uridine diphospho-N-Acetylenolpyruvylglucosamine reductase, MurB, C-terminal domain"/>
    <property type="match status" value="1"/>
</dbReference>
<evidence type="ECO:0000313" key="21">
    <source>
        <dbReference type="EMBL" id="AQZ52401.1"/>
    </source>
</evidence>
<evidence type="ECO:0000256" key="9">
    <source>
        <dbReference type="ARBA" id="ARBA00022630"/>
    </source>
</evidence>
<dbReference type="GO" id="GO:0009252">
    <property type="term" value="P:peptidoglycan biosynthetic process"/>
    <property type="evidence" value="ECO:0007669"/>
    <property type="project" value="UniProtKB-UniRule"/>
</dbReference>
<feature type="active site" description="Proton donor" evidence="19">
    <location>
        <position position="232"/>
    </location>
</feature>